<dbReference type="EMBL" id="MCIF01000002">
    <property type="protein sequence ID" value="RAQ94962.1"/>
    <property type="molecule type" value="Genomic_DNA"/>
</dbReference>
<reference evidence="1 2" key="1">
    <citation type="submission" date="2016-08" db="EMBL/GenBank/DDBJ databases">
        <title>Analysis of Carbohydrate Active Enzymes in Thermogemmatispora T81 Reveals Carbohydrate Degradation Ability.</title>
        <authorList>
            <person name="Tomazini A."/>
            <person name="Lal S."/>
            <person name="Stott M."/>
            <person name="Henrissat B."/>
            <person name="Polikarpov I."/>
            <person name="Sparling R."/>
            <person name="Levin D.B."/>
        </authorList>
    </citation>
    <scope>NUCLEOTIDE SEQUENCE [LARGE SCALE GENOMIC DNA]</scope>
    <source>
        <strain evidence="1 2">T81</strain>
    </source>
</reference>
<dbReference type="InterPro" id="IPR024078">
    <property type="entry name" value="LmbE-like_dom_sf"/>
</dbReference>
<dbReference type="AlphaFoldDB" id="A0A328VFW4"/>
<organism evidence="1 2">
    <name type="scientific">Thermogemmatispora tikiterensis</name>
    <dbReference type="NCBI Taxonomy" id="1825093"/>
    <lineage>
        <taxon>Bacteria</taxon>
        <taxon>Bacillati</taxon>
        <taxon>Chloroflexota</taxon>
        <taxon>Ktedonobacteria</taxon>
        <taxon>Thermogemmatisporales</taxon>
        <taxon>Thermogemmatisporaceae</taxon>
        <taxon>Thermogemmatispora</taxon>
    </lineage>
</organism>
<proteinExistence type="predicted"/>
<dbReference type="InterPro" id="IPR003737">
    <property type="entry name" value="GlcNAc_PI_deacetylase-related"/>
</dbReference>
<dbReference type="Proteomes" id="UP000248706">
    <property type="component" value="Unassembled WGS sequence"/>
</dbReference>
<protein>
    <recommendedName>
        <fullName evidence="3">GlcNAc-PI de-N-acetylase</fullName>
    </recommendedName>
</protein>
<gene>
    <name evidence="1" type="ORF">A4R35_05400</name>
</gene>
<keyword evidence="2" id="KW-1185">Reference proteome</keyword>
<evidence type="ECO:0000313" key="2">
    <source>
        <dbReference type="Proteomes" id="UP000248706"/>
    </source>
</evidence>
<dbReference type="Pfam" id="PF02585">
    <property type="entry name" value="PIG-L"/>
    <property type="match status" value="1"/>
</dbReference>
<comment type="caution">
    <text evidence="1">The sequence shown here is derived from an EMBL/GenBank/DDBJ whole genome shotgun (WGS) entry which is preliminary data.</text>
</comment>
<accession>A0A328VFW4</accession>
<sequence>MDDVGPEYQHVYLSPHFDDAVYSCGGTIALQTLQKECSLVVTVFAGLPGPDLKLSSFARRIQRTMSSHQQAFSLVELRREEDQCACSSLRADCLWLDYLDAIYRGSPALYRWKRAIGGRMRQVDAWIVEDLLHLCLALHRRLPSLHWYAPLGIGGHVDHRVVSAAAFRLLVYGANVAFYEDFPYVLHPTALKKRLQELGFMMQPQLVEISDTLALRQQAASLYASQVRINFGTAAALYQSIECYSSQISPKQGAHVERFWRPALQGDCPHPH</sequence>
<evidence type="ECO:0008006" key="3">
    <source>
        <dbReference type="Google" id="ProtNLM"/>
    </source>
</evidence>
<dbReference type="SUPFAM" id="SSF102588">
    <property type="entry name" value="LmbE-like"/>
    <property type="match status" value="1"/>
</dbReference>
<dbReference type="Gene3D" id="3.40.50.10320">
    <property type="entry name" value="LmbE-like"/>
    <property type="match status" value="1"/>
</dbReference>
<name>A0A328VFW4_9CHLR</name>
<evidence type="ECO:0000313" key="1">
    <source>
        <dbReference type="EMBL" id="RAQ94962.1"/>
    </source>
</evidence>